<reference evidence="2 3" key="1">
    <citation type="submission" date="2013-03" db="EMBL/GenBank/DDBJ databases">
        <authorList>
            <person name="Linke B."/>
        </authorList>
    </citation>
    <scope>NUCLEOTIDE SEQUENCE [LARGE SCALE GENOMIC DNA]</scope>
    <source>
        <strain evidence="2 3">B13</strain>
    </source>
</reference>
<reference evidence="2 3" key="2">
    <citation type="submission" date="2014-05" db="EMBL/GenBank/DDBJ databases">
        <title>Genome sequence of the 3-chlorobenzoate degrading bacterium Pseudomonas knackmussii B13 shows multiple evidence for horizontal gene transfer.</title>
        <authorList>
            <person name="Miyazaki R."/>
            <person name="Bertelli C."/>
            <person name="Falquet L."/>
            <person name="Robinson-Rechavi M."/>
            <person name="Gharib W."/>
            <person name="Roy S."/>
            <person name="Van der Meer J.R."/>
        </authorList>
    </citation>
    <scope>NUCLEOTIDE SEQUENCE [LARGE SCALE GENOMIC DNA]</scope>
    <source>
        <strain evidence="2 3">B13</strain>
    </source>
</reference>
<evidence type="ECO:0000256" key="1">
    <source>
        <dbReference type="SAM" id="MobiDB-lite"/>
    </source>
</evidence>
<evidence type="ECO:0000313" key="2">
    <source>
        <dbReference type="EMBL" id="CDF84139.1"/>
    </source>
</evidence>
<organism evidence="2 3">
    <name type="scientific">Pseudomonas knackmussii (strain DSM 6978 / CCUG 54928 / LMG 23759 / B13)</name>
    <dbReference type="NCBI Taxonomy" id="1301098"/>
    <lineage>
        <taxon>Bacteria</taxon>
        <taxon>Pseudomonadati</taxon>
        <taxon>Pseudomonadota</taxon>
        <taxon>Gammaproteobacteria</taxon>
        <taxon>Pseudomonadales</taxon>
        <taxon>Pseudomonadaceae</taxon>
        <taxon>Pseudomonas</taxon>
    </lineage>
</organism>
<accession>A0A024HHP6</accession>
<feature type="region of interest" description="Disordered" evidence="1">
    <location>
        <begin position="1"/>
        <end position="20"/>
    </location>
</feature>
<dbReference type="AlphaFoldDB" id="A0A024HHP6"/>
<dbReference type="KEGG" id="pkc:PKB_2792"/>
<protein>
    <submittedName>
        <fullName evidence="2">Uncharacterized protein</fullName>
    </submittedName>
</protein>
<dbReference type="STRING" id="1301098.PKB_2792"/>
<dbReference type="HOGENOM" id="CLU_2181642_0_0_6"/>
<keyword evidence="3" id="KW-1185">Reference proteome</keyword>
<evidence type="ECO:0000313" key="3">
    <source>
        <dbReference type="Proteomes" id="UP000025241"/>
    </source>
</evidence>
<gene>
    <name evidence="2" type="ORF">PKB_2792</name>
</gene>
<dbReference type="EMBL" id="HG322950">
    <property type="protein sequence ID" value="CDF84139.1"/>
    <property type="molecule type" value="Genomic_DNA"/>
</dbReference>
<name>A0A024HHP6_PSEKB</name>
<proteinExistence type="predicted"/>
<dbReference type="Proteomes" id="UP000025241">
    <property type="component" value="Chromosome I"/>
</dbReference>
<sequence>MPSSEGIRFSGVGESNGSASVNDQWERLWRFHGLGLYAYRGERQAWARDASDVKREDGDNPYCRWFFAALRVGGRFPQEIRRLTLCSSLNVRTFRRCLQSAHFSLSISH</sequence>